<keyword evidence="2" id="KW-1185">Reference proteome</keyword>
<evidence type="ECO:0008006" key="3">
    <source>
        <dbReference type="Google" id="ProtNLM"/>
    </source>
</evidence>
<dbReference type="RefSeq" id="WP_187554615.1">
    <property type="nucleotide sequence ID" value="NZ_CP060716.1"/>
</dbReference>
<evidence type="ECO:0000313" key="2">
    <source>
        <dbReference type="Proteomes" id="UP000515934"/>
    </source>
</evidence>
<dbReference type="EMBL" id="CP060716">
    <property type="protein sequence ID" value="QNN62144.1"/>
    <property type="molecule type" value="Genomic_DNA"/>
</dbReference>
<sequence>MKVNIVKASLALFCVGIPLVLGGAAGYLVFADDLPEAIGTSAQEKVAPVTYREFTDTHNVEVDLVQDKSTNLRSSGGGRVTAVNCKPGQTWENGKSYIEIDGEPIVNLATSAPLWRDISMGDFGKDVEELQAQLAKIGYNSEGNGVLGPYASASVVELRRANGSLTEPTNVVEMQNFLWVPSDSLEVSNCNIEVGQMLAPDQTVASVQGAIREVSVKSLPDFNQEVGMELVVDDIAIPLEADGSVADQSSFQKLVKTPSYIQSLASSTAQGETPNEIPTGKLTLKGAIRLSEPIRVAVIPPAALFGENGANACVLLNEKSFEVSILGSELGQTFVVGRDGDLPELVNLNPKESRCP</sequence>
<dbReference type="KEGG" id="ldn:H9L06_07535"/>
<dbReference type="AlphaFoldDB" id="A0A7G9S2R9"/>
<name>A0A7G9S2R9_9MICO</name>
<protein>
    <recommendedName>
        <fullName evidence="3">Peptidoglycan-binding protein</fullName>
    </recommendedName>
</protein>
<reference evidence="1 2" key="1">
    <citation type="submission" date="2020-08" db="EMBL/GenBank/DDBJ databases">
        <title>Genome sequence of Leucobacter denitrificans KACC 14055T.</title>
        <authorList>
            <person name="Hyun D.-W."/>
            <person name="Bae J.-W."/>
        </authorList>
    </citation>
    <scope>NUCLEOTIDE SEQUENCE [LARGE SCALE GENOMIC DNA]</scope>
    <source>
        <strain evidence="1 2">KACC 14055</strain>
    </source>
</reference>
<gene>
    <name evidence="1" type="ORF">H9L06_07535</name>
</gene>
<dbReference type="Proteomes" id="UP000515934">
    <property type="component" value="Chromosome"/>
</dbReference>
<evidence type="ECO:0000313" key="1">
    <source>
        <dbReference type="EMBL" id="QNN62144.1"/>
    </source>
</evidence>
<accession>A0A7G9S2R9</accession>
<proteinExistence type="predicted"/>
<organism evidence="1 2">
    <name type="scientific">Leucobacter denitrificans</name>
    <dbReference type="NCBI Taxonomy" id="683042"/>
    <lineage>
        <taxon>Bacteria</taxon>
        <taxon>Bacillati</taxon>
        <taxon>Actinomycetota</taxon>
        <taxon>Actinomycetes</taxon>
        <taxon>Micrococcales</taxon>
        <taxon>Microbacteriaceae</taxon>
        <taxon>Leucobacter</taxon>
    </lineage>
</organism>